<evidence type="ECO:0000313" key="2">
    <source>
        <dbReference type="WBParaSite" id="PSU_v2.g8935.t1"/>
    </source>
</evidence>
<sequence length="106" mass="12083">MPAYRSIYKSFATVKNFADKIDGLEDSLETFNDTFNSLSDDLKADCSIDGEELIVKNDFGVYRFSVNGKDCNVSENNNVSTFKCDTKLFKNGHDSVKFCWKCKVFF</sequence>
<dbReference type="WBParaSite" id="PSU_v2.g8935.t1">
    <property type="protein sequence ID" value="PSU_v2.g8935.t1"/>
    <property type="gene ID" value="PSU_v2.g8935"/>
</dbReference>
<reference evidence="2" key="1">
    <citation type="submission" date="2022-11" db="UniProtKB">
        <authorList>
            <consortium name="WormBaseParasite"/>
        </authorList>
    </citation>
    <scope>IDENTIFICATION</scope>
</reference>
<name>A0A914ZAZ7_9BILA</name>
<dbReference type="Proteomes" id="UP000887577">
    <property type="component" value="Unplaced"/>
</dbReference>
<proteinExistence type="predicted"/>
<protein>
    <submittedName>
        <fullName evidence="2">Uncharacterized protein</fullName>
    </submittedName>
</protein>
<keyword evidence="1" id="KW-1185">Reference proteome</keyword>
<evidence type="ECO:0000313" key="1">
    <source>
        <dbReference type="Proteomes" id="UP000887577"/>
    </source>
</evidence>
<dbReference type="AlphaFoldDB" id="A0A914ZAZ7"/>
<accession>A0A914ZAZ7</accession>
<organism evidence="1 2">
    <name type="scientific">Panagrolaimus superbus</name>
    <dbReference type="NCBI Taxonomy" id="310955"/>
    <lineage>
        <taxon>Eukaryota</taxon>
        <taxon>Metazoa</taxon>
        <taxon>Ecdysozoa</taxon>
        <taxon>Nematoda</taxon>
        <taxon>Chromadorea</taxon>
        <taxon>Rhabditida</taxon>
        <taxon>Tylenchina</taxon>
        <taxon>Panagrolaimomorpha</taxon>
        <taxon>Panagrolaimoidea</taxon>
        <taxon>Panagrolaimidae</taxon>
        <taxon>Panagrolaimus</taxon>
    </lineage>
</organism>